<keyword evidence="2" id="KW-0808">Transferase</keyword>
<name>A0A6M0JU00_9GAMM</name>
<organism evidence="2 3">
    <name type="scientific">Thiorhodococcus minor</name>
    <dbReference type="NCBI Taxonomy" id="57489"/>
    <lineage>
        <taxon>Bacteria</taxon>
        <taxon>Pseudomonadati</taxon>
        <taxon>Pseudomonadota</taxon>
        <taxon>Gammaproteobacteria</taxon>
        <taxon>Chromatiales</taxon>
        <taxon>Chromatiaceae</taxon>
        <taxon>Thiorhodococcus</taxon>
    </lineage>
</organism>
<dbReference type="EMBL" id="JAAIJQ010000007">
    <property type="protein sequence ID" value="NEV61030.1"/>
    <property type="molecule type" value="Genomic_DNA"/>
</dbReference>
<keyword evidence="2" id="KW-0012">Acyltransferase</keyword>
<comment type="caution">
    <text evidence="2">The sequence shown here is derived from an EMBL/GenBank/DDBJ whole genome shotgun (WGS) entry which is preliminary data.</text>
</comment>
<keyword evidence="3" id="KW-1185">Reference proteome</keyword>
<dbReference type="RefSeq" id="WP_164451074.1">
    <property type="nucleotide sequence ID" value="NZ_JAAIJQ010000007.1"/>
</dbReference>
<dbReference type="GO" id="GO:0016746">
    <property type="term" value="F:acyltransferase activity"/>
    <property type="evidence" value="ECO:0007669"/>
    <property type="project" value="UniProtKB-KW"/>
</dbReference>
<keyword evidence="1" id="KW-0175">Coiled coil</keyword>
<gene>
    <name evidence="2" type="ORF">G3446_03795</name>
</gene>
<evidence type="ECO:0000313" key="3">
    <source>
        <dbReference type="Proteomes" id="UP000483379"/>
    </source>
</evidence>
<reference evidence="2 3" key="1">
    <citation type="submission" date="2020-02" db="EMBL/GenBank/DDBJ databases">
        <title>Genome sequences of Thiorhodococcus mannitoliphagus and Thiorhodococcus minor, purple sulfur photosynthetic bacteria in the gammaproteobacterial family, Chromatiaceae.</title>
        <authorList>
            <person name="Aviles F.A."/>
            <person name="Meyer T.E."/>
            <person name="Kyndt J.A."/>
        </authorList>
    </citation>
    <scope>NUCLEOTIDE SEQUENCE [LARGE SCALE GENOMIC DNA]</scope>
    <source>
        <strain evidence="2 3">DSM 11518</strain>
    </source>
</reference>
<proteinExistence type="predicted"/>
<protein>
    <submittedName>
        <fullName evidence="2">Aminoacyltransferase</fullName>
    </submittedName>
</protein>
<dbReference type="AlphaFoldDB" id="A0A6M0JU00"/>
<sequence>MSNGFVLVLLRELREGLQKFRQETSERVDSTAERLDQISGSLARVESDLNELRKYMRQLALNQAKHEELHSQGIDTVDKELRELKEQVRRFKQGGR</sequence>
<evidence type="ECO:0000256" key="1">
    <source>
        <dbReference type="SAM" id="Coils"/>
    </source>
</evidence>
<feature type="coiled-coil region" evidence="1">
    <location>
        <begin position="42"/>
        <end position="94"/>
    </location>
</feature>
<accession>A0A6M0JU00</accession>
<evidence type="ECO:0000313" key="2">
    <source>
        <dbReference type="EMBL" id="NEV61030.1"/>
    </source>
</evidence>
<dbReference type="Proteomes" id="UP000483379">
    <property type="component" value="Unassembled WGS sequence"/>
</dbReference>